<evidence type="ECO:0000256" key="3">
    <source>
        <dbReference type="SAM" id="Coils"/>
    </source>
</evidence>
<dbReference type="PANTHER" id="PTHR22959:SF0">
    <property type="entry name" value="PARTNER OF Y14 AND MAGO"/>
    <property type="match status" value="1"/>
</dbReference>
<proteinExistence type="inferred from homology"/>
<feature type="region of interest" description="Disordered" evidence="4">
    <location>
        <begin position="1"/>
        <end position="178"/>
    </location>
</feature>
<dbReference type="InterPro" id="IPR015362">
    <property type="entry name" value="WIBG_mago-bd"/>
</dbReference>
<dbReference type="GO" id="GO:0005737">
    <property type="term" value="C:cytoplasm"/>
    <property type="evidence" value="ECO:0007669"/>
    <property type="project" value="TreeGrafter"/>
</dbReference>
<dbReference type="PANTHER" id="PTHR22959">
    <property type="entry name" value="PYM PROTEIN"/>
    <property type="match status" value="1"/>
</dbReference>
<dbReference type="InterPro" id="IPR039333">
    <property type="entry name" value="PYM1"/>
</dbReference>
<dbReference type="OrthoDB" id="21625at2759"/>
<evidence type="ECO:0000256" key="2">
    <source>
        <dbReference type="ARBA" id="ARBA00018898"/>
    </source>
</evidence>
<dbReference type="SMART" id="SM01273">
    <property type="entry name" value="Mago-bind"/>
    <property type="match status" value="1"/>
</dbReference>
<gene>
    <name evidence="6" type="primary">Pym</name>
    <name evidence="6" type="ORF">B7P43_G09899</name>
</gene>
<feature type="domain" description="WIBG Mago-binding" evidence="5">
    <location>
        <begin position="13"/>
        <end position="39"/>
    </location>
</feature>
<dbReference type="STRING" id="105785.A0A2J7PHK9"/>
<organism evidence="6 7">
    <name type="scientific">Cryptotermes secundus</name>
    <dbReference type="NCBI Taxonomy" id="105785"/>
    <lineage>
        <taxon>Eukaryota</taxon>
        <taxon>Metazoa</taxon>
        <taxon>Ecdysozoa</taxon>
        <taxon>Arthropoda</taxon>
        <taxon>Hexapoda</taxon>
        <taxon>Insecta</taxon>
        <taxon>Pterygota</taxon>
        <taxon>Neoptera</taxon>
        <taxon>Polyneoptera</taxon>
        <taxon>Dictyoptera</taxon>
        <taxon>Blattodea</taxon>
        <taxon>Blattoidea</taxon>
        <taxon>Termitoidae</taxon>
        <taxon>Kalotermitidae</taxon>
        <taxon>Cryptotermitinae</taxon>
        <taxon>Cryptotermes</taxon>
    </lineage>
</organism>
<feature type="coiled-coil region" evidence="3">
    <location>
        <begin position="184"/>
        <end position="211"/>
    </location>
</feature>
<dbReference type="GO" id="GO:0035145">
    <property type="term" value="C:exon-exon junction complex"/>
    <property type="evidence" value="ECO:0007669"/>
    <property type="project" value="TreeGrafter"/>
</dbReference>
<comment type="similarity">
    <text evidence="1">Belongs to the pym family.</text>
</comment>
<dbReference type="Pfam" id="PF09282">
    <property type="entry name" value="Mago-bind"/>
    <property type="match status" value="1"/>
</dbReference>
<feature type="compositionally biased region" description="Polar residues" evidence="4">
    <location>
        <begin position="120"/>
        <end position="172"/>
    </location>
</feature>
<evidence type="ECO:0000313" key="7">
    <source>
        <dbReference type="Proteomes" id="UP000235965"/>
    </source>
</evidence>
<reference evidence="6 7" key="1">
    <citation type="submission" date="2017-12" db="EMBL/GenBank/DDBJ databases">
        <title>Hemimetabolous genomes reveal molecular basis of termite eusociality.</title>
        <authorList>
            <person name="Harrison M.C."/>
            <person name="Jongepier E."/>
            <person name="Robertson H.M."/>
            <person name="Arning N."/>
            <person name="Bitard-Feildel T."/>
            <person name="Chao H."/>
            <person name="Childers C.P."/>
            <person name="Dinh H."/>
            <person name="Doddapaneni H."/>
            <person name="Dugan S."/>
            <person name="Gowin J."/>
            <person name="Greiner C."/>
            <person name="Han Y."/>
            <person name="Hu H."/>
            <person name="Hughes D.S.T."/>
            <person name="Huylmans A.-K."/>
            <person name="Kemena C."/>
            <person name="Kremer L.P.M."/>
            <person name="Lee S.L."/>
            <person name="Lopez-Ezquerra A."/>
            <person name="Mallet L."/>
            <person name="Monroy-Kuhn J.M."/>
            <person name="Moser A."/>
            <person name="Murali S.C."/>
            <person name="Muzny D.M."/>
            <person name="Otani S."/>
            <person name="Piulachs M.-D."/>
            <person name="Poelchau M."/>
            <person name="Qu J."/>
            <person name="Schaub F."/>
            <person name="Wada-Katsumata A."/>
            <person name="Worley K.C."/>
            <person name="Xie Q."/>
            <person name="Ylla G."/>
            <person name="Poulsen M."/>
            <person name="Gibbs R.A."/>
            <person name="Schal C."/>
            <person name="Richards S."/>
            <person name="Belles X."/>
            <person name="Korb J."/>
            <person name="Bornberg-Bauer E."/>
        </authorList>
    </citation>
    <scope>NUCLEOTIDE SEQUENCE [LARGE SCALE GENOMIC DNA]</scope>
    <source>
        <tissue evidence="6">Whole body</tissue>
    </source>
</reference>
<sequence>MASASSYVKDEQGTTFIAASQRPDGTWRKPRRVRDGYIPQEEVPLYESKGKQFAKNQPKYPVGFSPEVVNATKTKKEKADREASKNSPIPGLVIVSTPEGKSSKKKKKKKSGTSEDKLSESLSKTHLSSELKTTNSRSKSQSNSQIKSEACQSKSPTVQSKNAASQSTNIAITPTDPAKRIKNLRKRLREIESIEQKIAAGEQKLEKDQLDKVARKREIMSEIEQLTCALGGE</sequence>
<dbReference type="EMBL" id="NEVH01025135">
    <property type="protein sequence ID" value="PNF15815.1"/>
    <property type="molecule type" value="Genomic_DNA"/>
</dbReference>
<evidence type="ECO:0000313" key="6">
    <source>
        <dbReference type="EMBL" id="PNF15815.1"/>
    </source>
</evidence>
<dbReference type="Proteomes" id="UP000235965">
    <property type="component" value="Unassembled WGS sequence"/>
</dbReference>
<dbReference type="AlphaFoldDB" id="A0A2J7PHK9"/>
<dbReference type="SUPFAM" id="SSF101931">
    <property type="entry name" value="Pym (Within the bgcn gene intron protein, WIBG), N-terminal domain"/>
    <property type="match status" value="1"/>
</dbReference>
<evidence type="ECO:0000259" key="5">
    <source>
        <dbReference type="SMART" id="SM01273"/>
    </source>
</evidence>
<keyword evidence="3" id="KW-0175">Coiled coil</keyword>
<dbReference type="InParanoid" id="A0A2J7PHK9"/>
<name>A0A2J7PHK9_9NEOP</name>
<accession>A0A2J7PHK9</accession>
<dbReference type="InterPro" id="IPR036348">
    <property type="entry name" value="WIBG_N_sf"/>
</dbReference>
<dbReference type="GO" id="GO:0003723">
    <property type="term" value="F:RNA binding"/>
    <property type="evidence" value="ECO:0007669"/>
    <property type="project" value="TreeGrafter"/>
</dbReference>
<protein>
    <recommendedName>
        <fullName evidence="2">Partner of Y14 and mago</fullName>
    </recommendedName>
</protein>
<keyword evidence="7" id="KW-1185">Reference proteome</keyword>
<evidence type="ECO:0000256" key="1">
    <source>
        <dbReference type="ARBA" id="ARBA00009394"/>
    </source>
</evidence>
<comment type="caution">
    <text evidence="6">The sequence shown here is derived from an EMBL/GenBank/DDBJ whole genome shotgun (WGS) entry which is preliminary data.</text>
</comment>
<evidence type="ECO:0000256" key="4">
    <source>
        <dbReference type="SAM" id="MobiDB-lite"/>
    </source>
</evidence>
<dbReference type="GO" id="GO:1903259">
    <property type="term" value="P:exon-exon junction complex disassembly"/>
    <property type="evidence" value="ECO:0007669"/>
    <property type="project" value="InterPro"/>
</dbReference>